<accession>A0AA39KNF6</accession>
<proteinExistence type="predicted"/>
<dbReference type="AlphaFoldDB" id="A0AA39KNF6"/>
<name>A0AA39KNF6_MICHY</name>
<sequence length="274" mass="30960">MGLLCYLCRRKASKGDRISLHKGNEFRTRCTLRSNAVPSIGVPNTISYSNDGNTNIMNIDVSNKNTPNIEMKKIVKNDTLDMVCSIENVSESNNVAVNVNTYGNVIVHANSIENVINNAHDVIVNVGTFHDVLETENGQELSLPIHASNEENKSPELCNDITKRRSLVIKNATADSEIDHNFVQSEESCYATPKRRVFEPRYISEIRTPDFETPRRTKRILSFVRDTDKKKSKMIKALREKNRKLEKRICSLTEVIEHLKKNMVTDGTGDALLV</sequence>
<evidence type="ECO:0000313" key="2">
    <source>
        <dbReference type="Proteomes" id="UP001168972"/>
    </source>
</evidence>
<dbReference type="Proteomes" id="UP001168972">
    <property type="component" value="Unassembled WGS sequence"/>
</dbReference>
<comment type="caution">
    <text evidence="1">The sequence shown here is derived from an EMBL/GenBank/DDBJ whole genome shotgun (WGS) entry which is preliminary data.</text>
</comment>
<reference evidence="1" key="2">
    <citation type="submission" date="2023-03" db="EMBL/GenBank/DDBJ databases">
        <authorList>
            <person name="Inwood S.N."/>
            <person name="Skelly J.G."/>
            <person name="Guhlin J."/>
            <person name="Harrop T.W.R."/>
            <person name="Goldson S.G."/>
            <person name="Dearden P.K."/>
        </authorList>
    </citation>
    <scope>NUCLEOTIDE SEQUENCE</scope>
    <source>
        <strain evidence="1">Lincoln</strain>
        <tissue evidence="1">Whole body</tissue>
    </source>
</reference>
<evidence type="ECO:0000313" key="1">
    <source>
        <dbReference type="EMBL" id="KAK0167726.1"/>
    </source>
</evidence>
<organism evidence="1 2">
    <name type="scientific">Microctonus hyperodae</name>
    <name type="common">Parasitoid wasp</name>
    <dbReference type="NCBI Taxonomy" id="165561"/>
    <lineage>
        <taxon>Eukaryota</taxon>
        <taxon>Metazoa</taxon>
        <taxon>Ecdysozoa</taxon>
        <taxon>Arthropoda</taxon>
        <taxon>Hexapoda</taxon>
        <taxon>Insecta</taxon>
        <taxon>Pterygota</taxon>
        <taxon>Neoptera</taxon>
        <taxon>Endopterygota</taxon>
        <taxon>Hymenoptera</taxon>
        <taxon>Apocrita</taxon>
        <taxon>Ichneumonoidea</taxon>
        <taxon>Braconidae</taxon>
        <taxon>Euphorinae</taxon>
        <taxon>Microctonus</taxon>
    </lineage>
</organism>
<gene>
    <name evidence="1" type="ORF">PV327_001598</name>
</gene>
<keyword evidence="2" id="KW-1185">Reference proteome</keyword>
<protein>
    <submittedName>
        <fullName evidence="1">Uncharacterized protein</fullName>
    </submittedName>
</protein>
<reference evidence="1" key="1">
    <citation type="journal article" date="2023" name="bioRxiv">
        <title>Scaffold-level genome assemblies of two parasitoid biocontrol wasps reveal the parthenogenesis mechanism and an associated novel virus.</title>
        <authorList>
            <person name="Inwood S."/>
            <person name="Skelly J."/>
            <person name="Guhlin J."/>
            <person name="Harrop T."/>
            <person name="Goldson S."/>
            <person name="Dearden P."/>
        </authorList>
    </citation>
    <scope>NUCLEOTIDE SEQUENCE</scope>
    <source>
        <strain evidence="1">Lincoln</strain>
        <tissue evidence="1">Whole body</tissue>
    </source>
</reference>
<dbReference type="EMBL" id="JAQQBR010001831">
    <property type="protein sequence ID" value="KAK0167726.1"/>
    <property type="molecule type" value="Genomic_DNA"/>
</dbReference>